<accession>A0A3B1BZ09</accession>
<keyword evidence="1" id="KW-0472">Membrane</keyword>
<protein>
    <recommendedName>
        <fullName evidence="3">CcmD family protein</fullName>
    </recommendedName>
</protein>
<feature type="transmembrane region" description="Helical" evidence="1">
    <location>
        <begin position="12"/>
        <end position="32"/>
    </location>
</feature>
<keyword evidence="1" id="KW-1133">Transmembrane helix</keyword>
<evidence type="ECO:0000313" key="2">
    <source>
        <dbReference type="EMBL" id="VAX23199.1"/>
    </source>
</evidence>
<keyword evidence="1" id="KW-0812">Transmembrane</keyword>
<dbReference type="NCBIfam" id="TIGR04391">
    <property type="entry name" value="CcmD_alt_fam"/>
    <property type="match status" value="1"/>
</dbReference>
<dbReference type="AlphaFoldDB" id="A0A3B1BZ09"/>
<gene>
    <name evidence="2" type="ORF">MNBD_IGNAVI01-1111</name>
</gene>
<dbReference type="EMBL" id="UOGD01000243">
    <property type="protein sequence ID" value="VAX23199.1"/>
    <property type="molecule type" value="Genomic_DNA"/>
</dbReference>
<reference evidence="2" key="1">
    <citation type="submission" date="2018-06" db="EMBL/GenBank/DDBJ databases">
        <authorList>
            <person name="Zhirakovskaya E."/>
        </authorList>
    </citation>
    <scope>NUCLEOTIDE SEQUENCE</scope>
</reference>
<dbReference type="InterPro" id="IPR030888">
    <property type="entry name" value="Put_ccm"/>
</dbReference>
<evidence type="ECO:0000256" key="1">
    <source>
        <dbReference type="SAM" id="Phobius"/>
    </source>
</evidence>
<organism evidence="2">
    <name type="scientific">hydrothermal vent metagenome</name>
    <dbReference type="NCBI Taxonomy" id="652676"/>
    <lineage>
        <taxon>unclassified sequences</taxon>
        <taxon>metagenomes</taxon>
        <taxon>ecological metagenomes</taxon>
    </lineage>
</organism>
<name>A0A3B1BZ09_9ZZZZ</name>
<evidence type="ECO:0008006" key="3">
    <source>
        <dbReference type="Google" id="ProtNLM"/>
    </source>
</evidence>
<proteinExistence type="predicted"/>
<sequence length="50" mass="5996">MNGLFEFFEQNSIYIVLAITLIIWTGIFLFLLNTNKRLTEIEKEIKEMEQ</sequence>